<dbReference type="EMBL" id="JAZHXI010000005">
    <property type="protein sequence ID" value="KAL2071332.1"/>
    <property type="molecule type" value="Genomic_DNA"/>
</dbReference>
<keyword evidence="1" id="KW-0732">Signal</keyword>
<gene>
    <name evidence="2" type="ORF">VTL71DRAFT_12567</name>
</gene>
<proteinExistence type="predicted"/>
<sequence length="184" mass="20565">MVALSNISAVLVLARIVSAVNFADYDPQPGVQKEFKPFFEKLVNAAEDPAVTTGYTDYFPANGMQTTLTIQCVGAARIQECKNGFLKDGRQLVHFPKKTFIADNNATATVYEAHGRIENTFKGRNCSQIYYKTRYTILKTDKRVEAAPNLSLKPEAQVYSYHDYFVNPTIVPSNIPCDSLKRQA</sequence>
<reference evidence="2 3" key="1">
    <citation type="journal article" date="2024" name="Commun. Biol.">
        <title>Comparative genomic analysis of thermophilic fungi reveals convergent evolutionary adaptations and gene losses.</title>
        <authorList>
            <person name="Steindorff A.S."/>
            <person name="Aguilar-Pontes M.V."/>
            <person name="Robinson A.J."/>
            <person name="Andreopoulos B."/>
            <person name="LaButti K."/>
            <person name="Kuo A."/>
            <person name="Mondo S."/>
            <person name="Riley R."/>
            <person name="Otillar R."/>
            <person name="Haridas S."/>
            <person name="Lipzen A."/>
            <person name="Grimwood J."/>
            <person name="Schmutz J."/>
            <person name="Clum A."/>
            <person name="Reid I.D."/>
            <person name="Moisan M.C."/>
            <person name="Butler G."/>
            <person name="Nguyen T.T.M."/>
            <person name="Dewar K."/>
            <person name="Conant G."/>
            <person name="Drula E."/>
            <person name="Henrissat B."/>
            <person name="Hansel C."/>
            <person name="Singer S."/>
            <person name="Hutchinson M.I."/>
            <person name="de Vries R.P."/>
            <person name="Natvig D.O."/>
            <person name="Powell A.J."/>
            <person name="Tsang A."/>
            <person name="Grigoriev I.V."/>
        </authorList>
    </citation>
    <scope>NUCLEOTIDE SEQUENCE [LARGE SCALE GENOMIC DNA]</scope>
    <source>
        <strain evidence="2 3">CBS 494.80</strain>
    </source>
</reference>
<dbReference type="Proteomes" id="UP001595075">
    <property type="component" value="Unassembled WGS sequence"/>
</dbReference>
<protein>
    <submittedName>
        <fullName evidence="2">Uncharacterized protein</fullName>
    </submittedName>
</protein>
<feature type="signal peptide" evidence="1">
    <location>
        <begin position="1"/>
        <end position="19"/>
    </location>
</feature>
<organism evidence="2 3">
    <name type="scientific">Oculimacula yallundae</name>
    <dbReference type="NCBI Taxonomy" id="86028"/>
    <lineage>
        <taxon>Eukaryota</taxon>
        <taxon>Fungi</taxon>
        <taxon>Dikarya</taxon>
        <taxon>Ascomycota</taxon>
        <taxon>Pezizomycotina</taxon>
        <taxon>Leotiomycetes</taxon>
        <taxon>Helotiales</taxon>
        <taxon>Ploettnerulaceae</taxon>
        <taxon>Oculimacula</taxon>
    </lineage>
</organism>
<evidence type="ECO:0000313" key="2">
    <source>
        <dbReference type="EMBL" id="KAL2071332.1"/>
    </source>
</evidence>
<comment type="caution">
    <text evidence="2">The sequence shown here is derived from an EMBL/GenBank/DDBJ whole genome shotgun (WGS) entry which is preliminary data.</text>
</comment>
<accession>A0ABR4CMX1</accession>
<evidence type="ECO:0000313" key="3">
    <source>
        <dbReference type="Proteomes" id="UP001595075"/>
    </source>
</evidence>
<keyword evidence="3" id="KW-1185">Reference proteome</keyword>
<name>A0ABR4CMX1_9HELO</name>
<evidence type="ECO:0000256" key="1">
    <source>
        <dbReference type="SAM" id="SignalP"/>
    </source>
</evidence>
<feature type="chain" id="PRO_5047090431" evidence="1">
    <location>
        <begin position="20"/>
        <end position="184"/>
    </location>
</feature>